<feature type="domain" description="Methyltransferase" evidence="3">
    <location>
        <begin position="43"/>
        <end position="135"/>
    </location>
</feature>
<keyword evidence="1 4" id="KW-0489">Methyltransferase</keyword>
<protein>
    <submittedName>
        <fullName evidence="4">Class I SAM-dependent methyltransferase</fullName>
        <ecNumber evidence="4">2.1.1.-</ecNumber>
    </submittedName>
</protein>
<reference evidence="4 5" key="1">
    <citation type="submission" date="2024-01" db="EMBL/GenBank/DDBJ databases">
        <title>Genome insights into Plantactinospora sonchi sp. nov.</title>
        <authorList>
            <person name="Wang L."/>
        </authorList>
    </citation>
    <scope>NUCLEOTIDE SEQUENCE [LARGE SCALE GENOMIC DNA]</scope>
    <source>
        <strain evidence="4 5">NEAU-QY2</strain>
    </source>
</reference>
<dbReference type="PANTHER" id="PTHR43861">
    <property type="entry name" value="TRANS-ACONITATE 2-METHYLTRANSFERASE-RELATED"/>
    <property type="match status" value="1"/>
</dbReference>
<comment type="caution">
    <text evidence="4">The sequence shown here is derived from an EMBL/GenBank/DDBJ whole genome shotgun (WGS) entry which is preliminary data.</text>
</comment>
<keyword evidence="2 4" id="KW-0808">Transferase</keyword>
<dbReference type="PANTHER" id="PTHR43861:SF1">
    <property type="entry name" value="TRANS-ACONITATE 2-METHYLTRANSFERASE"/>
    <property type="match status" value="1"/>
</dbReference>
<dbReference type="GO" id="GO:0032259">
    <property type="term" value="P:methylation"/>
    <property type="evidence" value="ECO:0007669"/>
    <property type="project" value="UniProtKB-KW"/>
</dbReference>
<dbReference type="Gene3D" id="3.40.50.150">
    <property type="entry name" value="Vaccinia Virus protein VP39"/>
    <property type="match status" value="1"/>
</dbReference>
<dbReference type="GO" id="GO:0008168">
    <property type="term" value="F:methyltransferase activity"/>
    <property type="evidence" value="ECO:0007669"/>
    <property type="project" value="UniProtKB-KW"/>
</dbReference>
<dbReference type="InterPro" id="IPR029063">
    <property type="entry name" value="SAM-dependent_MTases_sf"/>
</dbReference>
<accession>A0ABU7S531</accession>
<keyword evidence="5" id="KW-1185">Reference proteome</keyword>
<organism evidence="4 5">
    <name type="scientific">Plantactinospora sonchi</name>
    <dbReference type="NCBI Taxonomy" id="1544735"/>
    <lineage>
        <taxon>Bacteria</taxon>
        <taxon>Bacillati</taxon>
        <taxon>Actinomycetota</taxon>
        <taxon>Actinomycetes</taxon>
        <taxon>Micromonosporales</taxon>
        <taxon>Micromonosporaceae</taxon>
        <taxon>Plantactinospora</taxon>
    </lineage>
</organism>
<dbReference type="Proteomes" id="UP001332243">
    <property type="component" value="Unassembled WGS sequence"/>
</dbReference>
<dbReference type="EC" id="2.1.1.-" evidence="4"/>
<dbReference type="EMBL" id="JAZGQK010000046">
    <property type="protein sequence ID" value="MEE6263868.1"/>
    <property type="molecule type" value="Genomic_DNA"/>
</dbReference>
<evidence type="ECO:0000256" key="2">
    <source>
        <dbReference type="ARBA" id="ARBA00022679"/>
    </source>
</evidence>
<evidence type="ECO:0000313" key="5">
    <source>
        <dbReference type="Proteomes" id="UP001332243"/>
    </source>
</evidence>
<evidence type="ECO:0000259" key="3">
    <source>
        <dbReference type="Pfam" id="PF13649"/>
    </source>
</evidence>
<sequence length="255" mass="28058">MTGRRQAEFNDPRLVTVYDAECTWGPDDAFFLSVVDEVPAARVLDLGCGTGRLTLAMAASGHDVTGVDPARASLDAARGKPGAERVRWIEGTAGSLPDRSFDVAVLTSHVAQFFVDDGEWAGTLADLRRALVPGGRLVFESRDPADRRWERWNPTDSRSQVVLPDGRTVDVWTEETSVVDGVVSFDRHYTFADGLELVSTGRLRFRTERQLRDSLRSAGFEVAQVYGGWRREPVGQGDGEFVVLARTAFRRGGRG</sequence>
<dbReference type="Pfam" id="PF13649">
    <property type="entry name" value="Methyltransf_25"/>
    <property type="match status" value="1"/>
</dbReference>
<evidence type="ECO:0000256" key="1">
    <source>
        <dbReference type="ARBA" id="ARBA00022603"/>
    </source>
</evidence>
<dbReference type="InterPro" id="IPR041698">
    <property type="entry name" value="Methyltransf_25"/>
</dbReference>
<evidence type="ECO:0000313" key="4">
    <source>
        <dbReference type="EMBL" id="MEE6263868.1"/>
    </source>
</evidence>
<dbReference type="RefSeq" id="WP_331218663.1">
    <property type="nucleotide sequence ID" value="NZ_JAZGQK010000046.1"/>
</dbReference>
<proteinExistence type="predicted"/>
<gene>
    <name evidence="4" type="ORF">V1633_36010</name>
</gene>
<dbReference type="SUPFAM" id="SSF53335">
    <property type="entry name" value="S-adenosyl-L-methionine-dependent methyltransferases"/>
    <property type="match status" value="1"/>
</dbReference>
<dbReference type="CDD" id="cd02440">
    <property type="entry name" value="AdoMet_MTases"/>
    <property type="match status" value="1"/>
</dbReference>
<name>A0ABU7S531_9ACTN</name>